<feature type="region of interest" description="Disordered" evidence="8">
    <location>
        <begin position="1485"/>
        <end position="1515"/>
    </location>
</feature>
<accession>A0A093XIS7</accession>
<feature type="compositionally biased region" description="Polar residues" evidence="8">
    <location>
        <begin position="743"/>
        <end position="772"/>
    </location>
</feature>
<keyword evidence="7" id="KW-0539">Nucleus</keyword>
<dbReference type="PROSITE" id="PS51387">
    <property type="entry name" value="FAD_PCMH"/>
    <property type="match status" value="1"/>
</dbReference>
<name>A0A093XIS7_TALMA</name>
<dbReference type="InterPro" id="IPR036318">
    <property type="entry name" value="FAD-bd_PCMH-like_sf"/>
</dbReference>
<dbReference type="GO" id="GO:0008270">
    <property type="term" value="F:zinc ion binding"/>
    <property type="evidence" value="ECO:0007669"/>
    <property type="project" value="InterPro"/>
</dbReference>
<evidence type="ECO:0000256" key="6">
    <source>
        <dbReference type="ARBA" id="ARBA00023163"/>
    </source>
</evidence>
<keyword evidence="9" id="KW-0732">Signal</keyword>
<dbReference type="SUPFAM" id="SSF57701">
    <property type="entry name" value="Zn2/Cys6 DNA-binding domain"/>
    <property type="match status" value="1"/>
</dbReference>
<feature type="domain" description="FAD-binding PCMH-type" evidence="11">
    <location>
        <begin position="121"/>
        <end position="299"/>
    </location>
</feature>
<keyword evidence="3" id="KW-0479">Metal-binding</keyword>
<comment type="similarity">
    <text evidence="2">Belongs to the oxygen-dependent FAD-linked oxidoreductase family.</text>
</comment>
<comment type="subcellular location">
    <subcellularLocation>
        <location evidence="1">Nucleus</location>
    </subcellularLocation>
</comment>
<dbReference type="SMART" id="SM00066">
    <property type="entry name" value="GAL4"/>
    <property type="match status" value="1"/>
</dbReference>
<dbReference type="PROSITE" id="PS50048">
    <property type="entry name" value="ZN2_CY6_FUNGAL_2"/>
    <property type="match status" value="1"/>
</dbReference>
<dbReference type="InterPro" id="IPR050613">
    <property type="entry name" value="Sec_Metabolite_Reg"/>
</dbReference>
<evidence type="ECO:0000256" key="7">
    <source>
        <dbReference type="ARBA" id="ARBA00023242"/>
    </source>
</evidence>
<evidence type="ECO:0000259" key="10">
    <source>
        <dbReference type="PROSITE" id="PS50048"/>
    </source>
</evidence>
<evidence type="ECO:0000256" key="4">
    <source>
        <dbReference type="ARBA" id="ARBA00023015"/>
    </source>
</evidence>
<comment type="caution">
    <text evidence="12">The sequence shown here is derived from an EMBL/GenBank/DDBJ whole genome shotgun (WGS) entry which is preliminary data.</text>
</comment>
<dbReference type="InterPro" id="IPR016169">
    <property type="entry name" value="FAD-bd_PCMH_sub2"/>
</dbReference>
<evidence type="ECO:0000256" key="1">
    <source>
        <dbReference type="ARBA" id="ARBA00004123"/>
    </source>
</evidence>
<dbReference type="InterPro" id="IPR007219">
    <property type="entry name" value="XnlR_reg_dom"/>
</dbReference>
<feature type="chain" id="PRO_5001889822" evidence="9">
    <location>
        <begin position="20"/>
        <end position="1530"/>
    </location>
</feature>
<evidence type="ECO:0000256" key="9">
    <source>
        <dbReference type="SAM" id="SignalP"/>
    </source>
</evidence>
<feature type="domain" description="Zn(2)-C6 fungal-type" evidence="10">
    <location>
        <begin position="646"/>
        <end position="677"/>
    </location>
</feature>
<dbReference type="GO" id="GO:0000981">
    <property type="term" value="F:DNA-binding transcription factor activity, RNA polymerase II-specific"/>
    <property type="evidence" value="ECO:0007669"/>
    <property type="project" value="InterPro"/>
</dbReference>
<dbReference type="Pfam" id="PF04082">
    <property type="entry name" value="Fungal_trans"/>
    <property type="match status" value="1"/>
</dbReference>
<dbReference type="SUPFAM" id="SSF56176">
    <property type="entry name" value="FAD-binding/transporter-associated domain-like"/>
    <property type="match status" value="1"/>
</dbReference>
<keyword evidence="6" id="KW-0804">Transcription</keyword>
<protein>
    <submittedName>
        <fullName evidence="12">Putative transcriptional regulatory protein C1F7.11c</fullName>
    </submittedName>
</protein>
<feature type="compositionally biased region" description="Gly residues" evidence="8">
    <location>
        <begin position="723"/>
        <end position="738"/>
    </location>
</feature>
<dbReference type="GO" id="GO:0005634">
    <property type="term" value="C:nucleus"/>
    <property type="evidence" value="ECO:0007669"/>
    <property type="project" value="UniProtKB-SubCell"/>
</dbReference>
<reference key="1">
    <citation type="journal article" date="2014" name="PLoS Genet.">
        <title>Signature Gene Expression Reveals Novel Clues to the Molecular Mechanisms of Dimorphic Transition in Penicillium marneffei.</title>
        <authorList>
            <person name="Yang E."/>
            <person name="Wang G."/>
            <person name="Cai J."/>
            <person name="Woo P.C."/>
            <person name="Lau S.K."/>
            <person name="Yuen K.-Y."/>
            <person name="Chow W.-N."/>
            <person name="Lin X."/>
        </authorList>
    </citation>
    <scope>NUCLEOTIDE SEQUENCE [LARGE SCALE GENOMIC DNA]</scope>
    <source>
        <strain>PM1</strain>
    </source>
</reference>
<dbReference type="InterPro" id="IPR036864">
    <property type="entry name" value="Zn2-C6_fun-type_DNA-bd_sf"/>
</dbReference>
<dbReference type="InterPro" id="IPR012951">
    <property type="entry name" value="BBE"/>
</dbReference>
<dbReference type="PROSITE" id="PS00463">
    <property type="entry name" value="ZN2_CY6_FUNGAL_1"/>
    <property type="match status" value="1"/>
</dbReference>
<dbReference type="PANTHER" id="PTHR31001:SF86">
    <property type="entry name" value="ZN(II)2CYS6 TRANSCRIPTION FACTOR (EUROFUNG)"/>
    <property type="match status" value="1"/>
</dbReference>
<proteinExistence type="inferred from homology"/>
<evidence type="ECO:0000256" key="5">
    <source>
        <dbReference type="ARBA" id="ARBA00023125"/>
    </source>
</evidence>
<evidence type="ECO:0000259" key="11">
    <source>
        <dbReference type="PROSITE" id="PS51387"/>
    </source>
</evidence>
<dbReference type="GO" id="GO:0016491">
    <property type="term" value="F:oxidoreductase activity"/>
    <property type="evidence" value="ECO:0007669"/>
    <property type="project" value="InterPro"/>
</dbReference>
<evidence type="ECO:0000256" key="3">
    <source>
        <dbReference type="ARBA" id="ARBA00022723"/>
    </source>
</evidence>
<dbReference type="InterPro" id="IPR006094">
    <property type="entry name" value="Oxid_FAD_bind_N"/>
</dbReference>
<dbReference type="CDD" id="cd12148">
    <property type="entry name" value="fungal_TF_MHR"/>
    <property type="match status" value="1"/>
</dbReference>
<feature type="region of interest" description="Disordered" evidence="8">
    <location>
        <begin position="714"/>
        <end position="779"/>
    </location>
</feature>
<dbReference type="GO" id="GO:0003677">
    <property type="term" value="F:DNA binding"/>
    <property type="evidence" value="ECO:0007669"/>
    <property type="project" value="UniProtKB-KW"/>
</dbReference>
<dbReference type="InterPro" id="IPR016166">
    <property type="entry name" value="FAD-bd_PCMH"/>
</dbReference>
<dbReference type="CDD" id="cd00067">
    <property type="entry name" value="GAL4"/>
    <property type="match status" value="1"/>
</dbReference>
<dbReference type="PANTHER" id="PTHR31001">
    <property type="entry name" value="UNCHARACTERIZED TRANSCRIPTIONAL REGULATORY PROTEIN"/>
    <property type="match status" value="1"/>
</dbReference>
<dbReference type="InterPro" id="IPR001138">
    <property type="entry name" value="Zn2Cys6_DnaBD"/>
</dbReference>
<organism evidence="12">
    <name type="scientific">Talaromyces marneffei PM1</name>
    <dbReference type="NCBI Taxonomy" id="1077442"/>
    <lineage>
        <taxon>Eukaryota</taxon>
        <taxon>Fungi</taxon>
        <taxon>Dikarya</taxon>
        <taxon>Ascomycota</taxon>
        <taxon>Pezizomycotina</taxon>
        <taxon>Eurotiomycetes</taxon>
        <taxon>Eurotiomycetidae</taxon>
        <taxon>Eurotiales</taxon>
        <taxon>Trichocomaceae</taxon>
        <taxon>Talaromyces</taxon>
        <taxon>Talaromyces sect. Talaromyces</taxon>
    </lineage>
</organism>
<evidence type="ECO:0000256" key="2">
    <source>
        <dbReference type="ARBA" id="ARBA00005466"/>
    </source>
</evidence>
<reference evidence="12" key="2">
    <citation type="journal article" date="2014" name="PLoS Genet.">
        <title>Signature gene expression reveals novel clues to the molecular mechanisms of dimorphic transition in Penicillium marneffei.</title>
        <authorList>
            <person name="Yang E."/>
            <person name="Wang G."/>
            <person name="Cai J."/>
            <person name="Woo P.C."/>
            <person name="Lau S.K."/>
            <person name="Yuen K.-Y."/>
            <person name="Chow W.-N."/>
            <person name="Lin X."/>
        </authorList>
    </citation>
    <scope>NUCLEOTIDE SEQUENCE</scope>
    <source>
        <strain evidence="12">PM1</strain>
    </source>
</reference>
<dbReference type="HOGENOM" id="CLU_004037_0_0_1"/>
<dbReference type="EMBL" id="JPOX01000025">
    <property type="protein sequence ID" value="KFX45123.1"/>
    <property type="molecule type" value="Genomic_DNA"/>
</dbReference>
<evidence type="ECO:0000256" key="8">
    <source>
        <dbReference type="SAM" id="MobiDB-lite"/>
    </source>
</evidence>
<dbReference type="Gene3D" id="4.10.240.10">
    <property type="entry name" value="Zn(2)-C6 fungal-type DNA-binding domain"/>
    <property type="match status" value="1"/>
</dbReference>
<keyword evidence="4" id="KW-0805">Transcription regulation</keyword>
<feature type="signal peptide" evidence="9">
    <location>
        <begin position="1"/>
        <end position="19"/>
    </location>
</feature>
<sequence>MKYSWVLASVAALASTASGQVAATSQSCPSGTCRCMPTDSCWPSASAWASLNSTVGGRLIATVPIGSPCHDPTYDASACAALQNAWNLPQTHIASSSSIMQTFFANNSCDPFSAESQPCLMGNYVNYAVNVSSANDVIAAVNFATRNNIRFVIRNTGHDYFARSTGAGALSVWMHNFNSIQYKRWADTHYTGPAFKVGAGIMGYQIMDAAHKQGLVVVGGECPTVGLAGGYIQGGGHSALSTSFGLGADNALEFQVVTANGKLLTANRYNNSDLFWAISGGGAGNYGVVVYATIKAHADATVSGAGLQFLSSSTTPDIFYEAVSQFHSLLPAMIDSGATVIYEIASSFFALNPVTAYNKTTADVQALLTPFLNVLDGLNITYGVAYTQYSSYYDHYNKYMGPLPYGNLGVGEYQYGGRLIPRATLDSNPASIAAAIRNITQNGVIAVGVGLDVSNPGDVYNAIFPPLRNAAVTMQIGTPWKETATWAAMIADQDRLTNEFVPQLEAVTPGSGCYQNEANFRQPDWQNTFFGSNYNTLLKIKQKYDPNYFFYALKAVGSDHWTVDNSGRMLSGINPTSGFLSSRLRAGNVFASGLCVVSTLSLWSSMSSMSEAMADNNDMDMNDGDAAAAASNNAQPKTKRSRVQFSCTACRYRKLKCDRTHPCDRCTRRGDAASCTYVGHGPRGRVNHATGTNPSHIQNRIQHLENLILSFAQQKKQEDESGSGSGSGSGGSNSGGAARGSSTLTSPAGHVNNNSAEPSPTTSGAAEQSTSVEADPGKLLNNGMTYVDASNWQAILDDLKEVKKYVQNEDQDFDDDDFLGDDSEDEIVEVEQDANRPTLLFYGGRVPAKQELLADLPAREVVDRLIAKYLNSDDPSLPVIHFPTFHREYNQFWNDPSQVSLSWLAFLYGCMTMAVGMFRRSMESLPSPLRDPIDEINRFQRNCCYCLIGSNYTTVGKYKVEALLIYATVEYTKRGNSAMSVSIILGIAIKLAMRMGYHRDAKHYDTLSTLEGEMRRRTWAILSQLDTLTSFQVGIPKQAQSWQSDTEIPRNINDEDIDENSIDLPPALPDTVLTPVTYLRSKNRVMNMFGQICDLAYNRQPSTYEKVLELDRGLEEAHKLMAPALRMRPINQSFVDTAALIMKRYTLDILYQKARIVLHRKFLVEARYNPRLSYSRSVCVSAAKEILRHQYDLYKESEVGGRLEKNNWFFRSLQNNDFVLAAMVICLELFKNNDLVNTAEQQQDTSSSAGAGSASERSKLIETLQKSREVWKENLKHSLEARKAFAAVTVMLKKAELDDEARKRSSQSPANNTLANATVSIPLATGRSPDDISIGESASNHGFRGVDQDVYMANYIPSNISTTIPTPPISNIPGQNNTTTASLQQPPIPTAVNLNIFPQPYPDLQSSSLPGLDVIETMLDTPQNLDWHAWDGQMEDNNPTLWEEPYWNTADALHLPVNPNPNTNVNVNGDTTTGDVMPLADLNTSTTTTTATTSSNDGNHGSGTSNTTNGNGSKLENSMYMLYTAPGYRG</sequence>
<dbReference type="Gene3D" id="3.30.465.10">
    <property type="match status" value="2"/>
</dbReference>
<dbReference type="Pfam" id="PF01565">
    <property type="entry name" value="FAD_binding_4"/>
    <property type="match status" value="1"/>
</dbReference>
<feature type="compositionally biased region" description="Low complexity" evidence="8">
    <location>
        <begin position="1485"/>
        <end position="1513"/>
    </location>
</feature>
<dbReference type="Pfam" id="PF00172">
    <property type="entry name" value="Zn_clus"/>
    <property type="match status" value="1"/>
</dbReference>
<dbReference type="GO" id="GO:0071949">
    <property type="term" value="F:FAD binding"/>
    <property type="evidence" value="ECO:0007669"/>
    <property type="project" value="InterPro"/>
</dbReference>
<dbReference type="Pfam" id="PF08031">
    <property type="entry name" value="BBE"/>
    <property type="match status" value="1"/>
</dbReference>
<dbReference type="SMART" id="SM00906">
    <property type="entry name" value="Fungal_trans"/>
    <property type="match status" value="1"/>
</dbReference>
<dbReference type="PROSITE" id="PS51257">
    <property type="entry name" value="PROKAR_LIPOPROTEIN"/>
    <property type="match status" value="1"/>
</dbReference>
<evidence type="ECO:0000313" key="12">
    <source>
        <dbReference type="EMBL" id="KFX45123.1"/>
    </source>
</evidence>
<keyword evidence="5" id="KW-0238">DNA-binding</keyword>
<gene>
    <name evidence="12" type="ORF">GQ26_0251820</name>
</gene>
<dbReference type="GO" id="GO:0006351">
    <property type="term" value="P:DNA-templated transcription"/>
    <property type="evidence" value="ECO:0007669"/>
    <property type="project" value="InterPro"/>
</dbReference>